<dbReference type="Pfam" id="PF03171">
    <property type="entry name" value="2OG-FeII_Oxy"/>
    <property type="match status" value="1"/>
</dbReference>
<dbReference type="SUPFAM" id="SSF51197">
    <property type="entry name" value="Clavaminate synthase-like"/>
    <property type="match status" value="1"/>
</dbReference>
<dbReference type="InterPro" id="IPR005123">
    <property type="entry name" value="Oxoglu/Fe-dep_dioxygenase_dom"/>
</dbReference>
<name>A0ABT8SFU6_9BURK</name>
<gene>
    <name evidence="7" type="ORF">Q2T77_36565</name>
</gene>
<evidence type="ECO:0000313" key="7">
    <source>
        <dbReference type="EMBL" id="MDO1537762.1"/>
    </source>
</evidence>
<evidence type="ECO:0000313" key="8">
    <source>
        <dbReference type="Proteomes" id="UP001169027"/>
    </source>
</evidence>
<dbReference type="Gene3D" id="2.60.120.330">
    <property type="entry name" value="B-lactam Antibiotic, Isopenicillin N Synthase, Chain"/>
    <property type="match status" value="1"/>
</dbReference>
<accession>A0ABT8SFU6</accession>
<dbReference type="InterPro" id="IPR044861">
    <property type="entry name" value="IPNS-like_FE2OG_OXY"/>
</dbReference>
<dbReference type="Pfam" id="PF14226">
    <property type="entry name" value="DIOX_N"/>
    <property type="match status" value="1"/>
</dbReference>
<reference evidence="7" key="1">
    <citation type="submission" date="2023-06" db="EMBL/GenBank/DDBJ databases">
        <authorList>
            <person name="Jiang Y."/>
            <person name="Liu Q."/>
        </authorList>
    </citation>
    <scope>NUCLEOTIDE SEQUENCE</scope>
    <source>
        <strain evidence="7">CGMCC 1.12090</strain>
    </source>
</reference>
<comment type="similarity">
    <text evidence="1 5">Belongs to the iron/ascorbate-dependent oxidoreductase family.</text>
</comment>
<comment type="caution">
    <text evidence="7">The sequence shown here is derived from an EMBL/GenBank/DDBJ whole genome shotgun (WGS) entry which is preliminary data.</text>
</comment>
<evidence type="ECO:0000259" key="6">
    <source>
        <dbReference type="PROSITE" id="PS51471"/>
    </source>
</evidence>
<proteinExistence type="inferred from homology"/>
<dbReference type="PROSITE" id="PS51471">
    <property type="entry name" value="FE2OG_OXY"/>
    <property type="match status" value="1"/>
</dbReference>
<evidence type="ECO:0000256" key="4">
    <source>
        <dbReference type="ARBA" id="ARBA00023004"/>
    </source>
</evidence>
<keyword evidence="3 5" id="KW-0560">Oxidoreductase</keyword>
<sequence length="341" mass="38243">MIERNLAPNLNIIRPDAPEEIPVFDLGPYLLGEAGAMEKLGTELRYALENVGFYFIVNHGLDQALIDRTFAAARRFHDLPLEEKLALKLNEHIRGYQPMKGAVTRHSAVNANNLPNVNEAIFFGPELVDDHPDVLAGKPFRGHNQWPSDLAGFREDVLAYTAAAQAVGVSLLPLYAHALELEVDFFLRGFKEPSFTFRMSHYPQTEVLQDNEFGLAPHSDTSFMTLLPENEVPGLSIRLPNGRWIDAPVLKGSILVNGGDMLRRYTNDRFLATPHKVVNRSGVERYAIPFFMDCSYDFVMECLPTCQSPSNPPRYEAFSYADYRAFYRASNFGPTLAATTA</sequence>
<feature type="domain" description="Fe2OG dioxygenase" evidence="6">
    <location>
        <begin position="193"/>
        <end position="294"/>
    </location>
</feature>
<protein>
    <submittedName>
        <fullName evidence="7">2-oxoglutarate and iron-dependent oxygenase domain-containing protein</fullName>
    </submittedName>
</protein>
<dbReference type="InterPro" id="IPR027443">
    <property type="entry name" value="IPNS-like_sf"/>
</dbReference>
<evidence type="ECO:0000256" key="5">
    <source>
        <dbReference type="RuleBase" id="RU003682"/>
    </source>
</evidence>
<dbReference type="InterPro" id="IPR026992">
    <property type="entry name" value="DIOX_N"/>
</dbReference>
<dbReference type="RefSeq" id="WP_301816198.1">
    <property type="nucleotide sequence ID" value="NZ_JAUJZH010000048.1"/>
</dbReference>
<keyword evidence="4 5" id="KW-0408">Iron</keyword>
<evidence type="ECO:0000256" key="3">
    <source>
        <dbReference type="ARBA" id="ARBA00023002"/>
    </source>
</evidence>
<evidence type="ECO:0000256" key="2">
    <source>
        <dbReference type="ARBA" id="ARBA00022723"/>
    </source>
</evidence>
<keyword evidence="2 5" id="KW-0479">Metal-binding</keyword>
<organism evidence="7 8">
    <name type="scientific">Variovorax ginsengisoli</name>
    <dbReference type="NCBI Taxonomy" id="363844"/>
    <lineage>
        <taxon>Bacteria</taxon>
        <taxon>Pseudomonadati</taxon>
        <taxon>Pseudomonadota</taxon>
        <taxon>Betaproteobacteria</taxon>
        <taxon>Burkholderiales</taxon>
        <taxon>Comamonadaceae</taxon>
        <taxon>Variovorax</taxon>
    </lineage>
</organism>
<dbReference type="PANTHER" id="PTHR10209">
    <property type="entry name" value="OXIDOREDUCTASE, 2OG-FE II OXYGENASE FAMILY PROTEIN"/>
    <property type="match status" value="1"/>
</dbReference>
<evidence type="ECO:0000256" key="1">
    <source>
        <dbReference type="ARBA" id="ARBA00008056"/>
    </source>
</evidence>
<dbReference type="EMBL" id="JAUKVY010000048">
    <property type="protein sequence ID" value="MDO1537762.1"/>
    <property type="molecule type" value="Genomic_DNA"/>
</dbReference>
<dbReference type="PANTHER" id="PTHR10209:SF881">
    <property type="entry name" value="FI07970P-RELATED"/>
    <property type="match status" value="1"/>
</dbReference>
<keyword evidence="8" id="KW-1185">Reference proteome</keyword>
<dbReference type="Proteomes" id="UP001169027">
    <property type="component" value="Unassembled WGS sequence"/>
</dbReference>